<keyword evidence="3" id="KW-0418">Kinase</keyword>
<evidence type="ECO:0000313" key="6">
    <source>
        <dbReference type="Proteomes" id="UP000094020"/>
    </source>
</evidence>
<dbReference type="GO" id="GO:0004788">
    <property type="term" value="F:thiamine diphosphokinase activity"/>
    <property type="evidence" value="ECO:0007669"/>
    <property type="project" value="InterPro"/>
</dbReference>
<keyword evidence="2" id="KW-0547">Nucleotide-binding</keyword>
<dbReference type="SUPFAM" id="SSF63999">
    <property type="entry name" value="Thiamin pyrophosphokinase, catalytic domain"/>
    <property type="match status" value="1"/>
</dbReference>
<organism evidence="5 6">
    <name type="scientific">Kwoniella pini CBS 10737</name>
    <dbReference type="NCBI Taxonomy" id="1296096"/>
    <lineage>
        <taxon>Eukaryota</taxon>
        <taxon>Fungi</taxon>
        <taxon>Dikarya</taxon>
        <taxon>Basidiomycota</taxon>
        <taxon>Agaricomycotina</taxon>
        <taxon>Tremellomycetes</taxon>
        <taxon>Tremellales</taxon>
        <taxon>Cryptococcaceae</taxon>
        <taxon>Kwoniella</taxon>
    </lineage>
</organism>
<sequence>MTTLWTCAELLRGESSKPYSLIIVNQPIRQDLLAKAWKAASLRLCADGGANRLYDIDQGKGSRASTAWRIIR</sequence>
<dbReference type="InterPro" id="IPR036759">
    <property type="entry name" value="TPK_catalytic_sf"/>
</dbReference>
<keyword evidence="1" id="KW-0808">Transferase</keyword>
<dbReference type="AlphaFoldDB" id="A0AAJ8LA17"/>
<gene>
    <name evidence="5" type="ORF">I206_106098</name>
</gene>
<dbReference type="GO" id="GO:0009229">
    <property type="term" value="P:thiamine diphosphate biosynthetic process"/>
    <property type="evidence" value="ECO:0007669"/>
    <property type="project" value="InterPro"/>
</dbReference>
<dbReference type="GO" id="GO:0005524">
    <property type="term" value="F:ATP binding"/>
    <property type="evidence" value="ECO:0007669"/>
    <property type="project" value="UniProtKB-KW"/>
</dbReference>
<reference evidence="5" key="2">
    <citation type="submission" date="2024-02" db="EMBL/GenBank/DDBJ databases">
        <title>Comparative genomics of Cryptococcus and Kwoniella reveals pathogenesis evolution and contrasting modes of karyotype evolution via chromosome fusion or intercentromeric recombination.</title>
        <authorList>
            <person name="Coelho M.A."/>
            <person name="David-Palma M."/>
            <person name="Shea T."/>
            <person name="Bowers K."/>
            <person name="McGinley-Smith S."/>
            <person name="Mohammad A.W."/>
            <person name="Gnirke A."/>
            <person name="Yurkov A.M."/>
            <person name="Nowrousian M."/>
            <person name="Sun S."/>
            <person name="Cuomo C.A."/>
            <person name="Heitman J."/>
        </authorList>
    </citation>
    <scope>NUCLEOTIDE SEQUENCE</scope>
    <source>
        <strain evidence="5">CBS 10737</strain>
    </source>
</reference>
<dbReference type="GO" id="GO:0016301">
    <property type="term" value="F:kinase activity"/>
    <property type="evidence" value="ECO:0007669"/>
    <property type="project" value="UniProtKB-KW"/>
</dbReference>
<dbReference type="EMBL" id="CP144526">
    <property type="protein sequence ID" value="WWC72138.1"/>
    <property type="molecule type" value="Genomic_DNA"/>
</dbReference>
<keyword evidence="4" id="KW-0067">ATP-binding</keyword>
<dbReference type="Proteomes" id="UP000094020">
    <property type="component" value="Chromosome 8"/>
</dbReference>
<evidence type="ECO:0000256" key="2">
    <source>
        <dbReference type="ARBA" id="ARBA00022741"/>
    </source>
</evidence>
<dbReference type="RefSeq" id="XP_070059340.1">
    <property type="nucleotide sequence ID" value="XM_070203239.1"/>
</dbReference>
<name>A0AAJ8LA17_9TREE</name>
<evidence type="ECO:0000256" key="1">
    <source>
        <dbReference type="ARBA" id="ARBA00022679"/>
    </source>
</evidence>
<reference evidence="5" key="1">
    <citation type="submission" date="2013-07" db="EMBL/GenBank/DDBJ databases">
        <authorList>
            <consortium name="The Broad Institute Genome Sequencing Platform"/>
            <person name="Cuomo C."/>
            <person name="Litvintseva A."/>
            <person name="Chen Y."/>
            <person name="Heitman J."/>
            <person name="Sun S."/>
            <person name="Springer D."/>
            <person name="Dromer F."/>
            <person name="Young S.K."/>
            <person name="Zeng Q."/>
            <person name="Gargeya S."/>
            <person name="Fitzgerald M."/>
            <person name="Abouelleil A."/>
            <person name="Alvarado L."/>
            <person name="Berlin A.M."/>
            <person name="Chapman S.B."/>
            <person name="Dewar J."/>
            <person name="Goldberg J."/>
            <person name="Griggs A."/>
            <person name="Gujja S."/>
            <person name="Hansen M."/>
            <person name="Howarth C."/>
            <person name="Imamovic A."/>
            <person name="Larimer J."/>
            <person name="McCowan C."/>
            <person name="Murphy C."/>
            <person name="Pearson M."/>
            <person name="Priest M."/>
            <person name="Roberts A."/>
            <person name="Saif S."/>
            <person name="Shea T."/>
            <person name="Sykes S."/>
            <person name="Wortman J."/>
            <person name="Nusbaum C."/>
            <person name="Birren B."/>
        </authorList>
    </citation>
    <scope>NUCLEOTIDE SEQUENCE</scope>
    <source>
        <strain evidence="5">CBS 10737</strain>
    </source>
</reference>
<evidence type="ECO:0000256" key="3">
    <source>
        <dbReference type="ARBA" id="ARBA00022777"/>
    </source>
</evidence>
<accession>A0AAJ8LA17</accession>
<dbReference type="Gene3D" id="3.40.50.10240">
    <property type="entry name" value="Thiamin pyrophosphokinase, catalytic domain"/>
    <property type="match status" value="1"/>
</dbReference>
<protein>
    <submittedName>
        <fullName evidence="5">Uncharacterized protein</fullName>
    </submittedName>
</protein>
<evidence type="ECO:0000313" key="5">
    <source>
        <dbReference type="EMBL" id="WWC72138.1"/>
    </source>
</evidence>
<dbReference type="KEGG" id="kpin:96955767"/>
<dbReference type="GeneID" id="96955767"/>
<proteinExistence type="predicted"/>
<keyword evidence="6" id="KW-1185">Reference proteome</keyword>
<evidence type="ECO:0000256" key="4">
    <source>
        <dbReference type="ARBA" id="ARBA00022840"/>
    </source>
</evidence>